<reference evidence="2 3" key="1">
    <citation type="journal article" date="2010" name="Stand. Genomic Sci.">
        <title>Complete genome sequence of Segniliparus rotundus type strain (CDC 1076).</title>
        <authorList>
            <person name="Sikorski J."/>
            <person name="Lapidus A."/>
            <person name="Copeland A."/>
            <person name="Misra M."/>
            <person name="Glavina Del Rio T."/>
            <person name="Nolan M."/>
            <person name="Lucas S."/>
            <person name="Chen F."/>
            <person name="Tice H."/>
            <person name="Cheng J.F."/>
            <person name="Jando M."/>
            <person name="Schneider S."/>
            <person name="Bruce D."/>
            <person name="Goodwin L."/>
            <person name="Pitluck S."/>
            <person name="Liolios K."/>
            <person name="Mikhailova N."/>
            <person name="Pati A."/>
            <person name="Ivanova N."/>
            <person name="Mavromatis K."/>
            <person name="Chen A."/>
            <person name="Palaniappan K."/>
            <person name="Chertkov O."/>
            <person name="Land M."/>
            <person name="Hauser L."/>
            <person name="Chang Y.J."/>
            <person name="Jeffries C.D."/>
            <person name="Brettin T."/>
            <person name="Detter J.C."/>
            <person name="Han C."/>
            <person name="Rohde M."/>
            <person name="Goker M."/>
            <person name="Bristow J."/>
            <person name="Eisen J.A."/>
            <person name="Markowitz V."/>
            <person name="Hugenholtz P."/>
            <person name="Kyrpides N.C."/>
            <person name="Klenk H.P."/>
        </authorList>
    </citation>
    <scope>NUCLEOTIDE SEQUENCE [LARGE SCALE GENOMIC DNA]</scope>
    <source>
        <strain evidence="3">ATCC BAA-972 / CDC 1076 / CIP 108378 / DSM 44985 / JCM 13578</strain>
    </source>
</reference>
<gene>
    <name evidence="2" type="ordered locus">Srot_2570</name>
</gene>
<keyword evidence="1" id="KW-0812">Transmembrane</keyword>
<evidence type="ECO:0008006" key="4">
    <source>
        <dbReference type="Google" id="ProtNLM"/>
    </source>
</evidence>
<feature type="transmembrane region" description="Helical" evidence="1">
    <location>
        <begin position="29"/>
        <end position="58"/>
    </location>
</feature>
<accession>D6ZC38</accession>
<dbReference type="Proteomes" id="UP000002247">
    <property type="component" value="Chromosome"/>
</dbReference>
<dbReference type="KEGG" id="srt:Srot_2570"/>
<evidence type="ECO:0000313" key="2">
    <source>
        <dbReference type="EMBL" id="ADG99007.1"/>
    </source>
</evidence>
<evidence type="ECO:0000313" key="3">
    <source>
        <dbReference type="Proteomes" id="UP000002247"/>
    </source>
</evidence>
<keyword evidence="1" id="KW-1133">Transmembrane helix</keyword>
<dbReference type="HOGENOM" id="CLU_1814474_0_0_11"/>
<feature type="transmembrane region" description="Helical" evidence="1">
    <location>
        <begin position="70"/>
        <end position="94"/>
    </location>
</feature>
<keyword evidence="1" id="KW-0472">Membrane</keyword>
<dbReference type="AlphaFoldDB" id="D6ZC38"/>
<evidence type="ECO:0000256" key="1">
    <source>
        <dbReference type="SAM" id="Phobius"/>
    </source>
</evidence>
<protein>
    <recommendedName>
        <fullName evidence="4">Transmembrane protein</fullName>
    </recommendedName>
</protein>
<organism evidence="2 3">
    <name type="scientific">Segniliparus rotundus (strain ATCC BAA-972 / CDC 1076 / CIP 108378 / DSM 44985 / JCM 13578)</name>
    <dbReference type="NCBI Taxonomy" id="640132"/>
    <lineage>
        <taxon>Bacteria</taxon>
        <taxon>Bacillati</taxon>
        <taxon>Actinomycetota</taxon>
        <taxon>Actinomycetes</taxon>
        <taxon>Mycobacteriales</taxon>
        <taxon>Segniliparaceae</taxon>
        <taxon>Segniliparus</taxon>
    </lineage>
</organism>
<name>D6ZC38_SEGRD</name>
<sequence>MTSASGQSSGAIEEIEEDEGEELPSWGSVFMSALAVVFFAGLAGLWDLYILGAAVMGYDSCGAGHRCNAALGTAGLVVSAVVFCGGLLLMLVGVARYAFGKRDARIWHGVGAAALLLSGFVGAVLIGQSAGVPFIDVGALRA</sequence>
<dbReference type="EMBL" id="CP001958">
    <property type="protein sequence ID" value="ADG99007.1"/>
    <property type="molecule type" value="Genomic_DNA"/>
</dbReference>
<dbReference type="OrthoDB" id="4286756at2"/>
<proteinExistence type="predicted"/>
<feature type="transmembrane region" description="Helical" evidence="1">
    <location>
        <begin position="106"/>
        <end position="126"/>
    </location>
</feature>
<dbReference type="STRING" id="640132.Srot_2570"/>
<keyword evidence="3" id="KW-1185">Reference proteome</keyword>